<dbReference type="AlphaFoldDB" id="A0A0D2PXE4"/>
<accession>A0A0D2PXE4</accession>
<evidence type="ECO:0000313" key="2">
    <source>
        <dbReference type="Proteomes" id="UP000054270"/>
    </source>
</evidence>
<sequence length="100" mass="11458">MAIVEGQARYEALLSPDVFCASRRYVHDASAPLHPLPRHHPSRKKVIVEQMSYNWDLLGLSASAHMTTEQILPLIVVTFIFIDISEYLHSYDYDVQLLCD</sequence>
<protein>
    <submittedName>
        <fullName evidence="1">Uncharacterized protein</fullName>
    </submittedName>
</protein>
<keyword evidence="2" id="KW-1185">Reference proteome</keyword>
<dbReference type="EMBL" id="KN817539">
    <property type="protein sequence ID" value="KJA24100.1"/>
    <property type="molecule type" value="Genomic_DNA"/>
</dbReference>
<name>A0A0D2PXE4_HYPSF</name>
<gene>
    <name evidence="1" type="ORF">HYPSUDRAFT_39242</name>
</gene>
<proteinExistence type="predicted"/>
<reference evidence="2" key="1">
    <citation type="submission" date="2014-04" db="EMBL/GenBank/DDBJ databases">
        <title>Evolutionary Origins and Diversification of the Mycorrhizal Mutualists.</title>
        <authorList>
            <consortium name="DOE Joint Genome Institute"/>
            <consortium name="Mycorrhizal Genomics Consortium"/>
            <person name="Kohler A."/>
            <person name="Kuo A."/>
            <person name="Nagy L.G."/>
            <person name="Floudas D."/>
            <person name="Copeland A."/>
            <person name="Barry K.W."/>
            <person name="Cichocki N."/>
            <person name="Veneault-Fourrey C."/>
            <person name="LaButti K."/>
            <person name="Lindquist E.A."/>
            <person name="Lipzen A."/>
            <person name="Lundell T."/>
            <person name="Morin E."/>
            <person name="Murat C."/>
            <person name="Riley R."/>
            <person name="Ohm R."/>
            <person name="Sun H."/>
            <person name="Tunlid A."/>
            <person name="Henrissat B."/>
            <person name="Grigoriev I.V."/>
            <person name="Hibbett D.S."/>
            <person name="Martin F."/>
        </authorList>
    </citation>
    <scope>NUCLEOTIDE SEQUENCE [LARGE SCALE GENOMIC DNA]</scope>
    <source>
        <strain evidence="2">FD-334 SS-4</strain>
    </source>
</reference>
<evidence type="ECO:0000313" key="1">
    <source>
        <dbReference type="EMBL" id="KJA24100.1"/>
    </source>
</evidence>
<organism evidence="1 2">
    <name type="scientific">Hypholoma sublateritium (strain FD-334 SS-4)</name>
    <dbReference type="NCBI Taxonomy" id="945553"/>
    <lineage>
        <taxon>Eukaryota</taxon>
        <taxon>Fungi</taxon>
        <taxon>Dikarya</taxon>
        <taxon>Basidiomycota</taxon>
        <taxon>Agaricomycotina</taxon>
        <taxon>Agaricomycetes</taxon>
        <taxon>Agaricomycetidae</taxon>
        <taxon>Agaricales</taxon>
        <taxon>Agaricineae</taxon>
        <taxon>Strophariaceae</taxon>
        <taxon>Hypholoma</taxon>
    </lineage>
</organism>
<dbReference type="Proteomes" id="UP000054270">
    <property type="component" value="Unassembled WGS sequence"/>
</dbReference>